<dbReference type="AlphaFoldDB" id="A0A0L9TVM8"/>
<dbReference type="Proteomes" id="UP000053144">
    <property type="component" value="Chromosome 2"/>
</dbReference>
<proteinExistence type="predicted"/>
<name>A0A0L9TVM8_PHAAN</name>
<evidence type="ECO:0000313" key="1">
    <source>
        <dbReference type="EMBL" id="KOM34442.1"/>
    </source>
</evidence>
<gene>
    <name evidence="1" type="ORF">LR48_Vigan02g059200</name>
</gene>
<dbReference type="Gramene" id="KOM34442">
    <property type="protein sequence ID" value="KOM34442"/>
    <property type="gene ID" value="LR48_Vigan02g059200"/>
</dbReference>
<sequence>MSTLFTTISRLFRDPIKLAKLVTYSIKLPTYSSKHCRGIISLFRCLTDLSELFTCFIGLSKLSTKLIVKLFTYSSNHLVDHSMIVGCLAEFLLLPNYFVEFPILPIKLYAKLFTKLSIELCSKISMHNANMSMSGSSFPIITKLGLNSATALMISLNAHGIHLIHHLVEFHSLLVSTRQSWYQSDMLPSNP</sequence>
<reference evidence="2" key="1">
    <citation type="journal article" date="2015" name="Proc. Natl. Acad. Sci. U.S.A.">
        <title>Genome sequencing of adzuki bean (Vigna angularis) provides insight into high starch and low fat accumulation and domestication.</title>
        <authorList>
            <person name="Yang K."/>
            <person name="Tian Z."/>
            <person name="Chen C."/>
            <person name="Luo L."/>
            <person name="Zhao B."/>
            <person name="Wang Z."/>
            <person name="Yu L."/>
            <person name="Li Y."/>
            <person name="Sun Y."/>
            <person name="Li W."/>
            <person name="Chen Y."/>
            <person name="Li Y."/>
            <person name="Zhang Y."/>
            <person name="Ai D."/>
            <person name="Zhao J."/>
            <person name="Shang C."/>
            <person name="Ma Y."/>
            <person name="Wu B."/>
            <person name="Wang M."/>
            <person name="Gao L."/>
            <person name="Sun D."/>
            <person name="Zhang P."/>
            <person name="Guo F."/>
            <person name="Wang W."/>
            <person name="Li Y."/>
            <person name="Wang J."/>
            <person name="Varshney R.K."/>
            <person name="Wang J."/>
            <person name="Ling H.Q."/>
            <person name="Wan P."/>
        </authorList>
    </citation>
    <scope>NUCLEOTIDE SEQUENCE</scope>
    <source>
        <strain evidence="2">cv. Jingnong 6</strain>
    </source>
</reference>
<organism evidence="1 2">
    <name type="scientific">Phaseolus angularis</name>
    <name type="common">Azuki bean</name>
    <name type="synonym">Vigna angularis</name>
    <dbReference type="NCBI Taxonomy" id="3914"/>
    <lineage>
        <taxon>Eukaryota</taxon>
        <taxon>Viridiplantae</taxon>
        <taxon>Streptophyta</taxon>
        <taxon>Embryophyta</taxon>
        <taxon>Tracheophyta</taxon>
        <taxon>Spermatophyta</taxon>
        <taxon>Magnoliopsida</taxon>
        <taxon>eudicotyledons</taxon>
        <taxon>Gunneridae</taxon>
        <taxon>Pentapetalae</taxon>
        <taxon>rosids</taxon>
        <taxon>fabids</taxon>
        <taxon>Fabales</taxon>
        <taxon>Fabaceae</taxon>
        <taxon>Papilionoideae</taxon>
        <taxon>50 kb inversion clade</taxon>
        <taxon>NPAAA clade</taxon>
        <taxon>indigoferoid/millettioid clade</taxon>
        <taxon>Phaseoleae</taxon>
        <taxon>Vigna</taxon>
    </lineage>
</organism>
<protein>
    <submittedName>
        <fullName evidence="1">Uncharacterized protein</fullName>
    </submittedName>
</protein>
<evidence type="ECO:0000313" key="2">
    <source>
        <dbReference type="Proteomes" id="UP000053144"/>
    </source>
</evidence>
<accession>A0A0L9TVM8</accession>
<dbReference type="EMBL" id="CM003372">
    <property type="protein sequence ID" value="KOM34442.1"/>
    <property type="molecule type" value="Genomic_DNA"/>
</dbReference>